<dbReference type="Gene3D" id="2.40.37.10">
    <property type="entry name" value="Lyase, Ornithine Decarboxylase, Chain A, domain 1"/>
    <property type="match status" value="1"/>
</dbReference>
<sequence length="471" mass="51133">MDPETKLPNVPLRRRTQTTVEFNHIPAHVYPQGTARDEDGVVSIAGVDLKTIAEEYGTPAFVLNEDDFRARCRALATAFDGGERVHYASKAFLTKTVARWVAEEGLAIDIASHGELQVALAAGFPADRITVHGNNKSREFLRLAVQSGVELIVIDSFQEIDRLSEACEALGRTQDVLIRVTPGVHVDTHEFIATSHEDQKFGFSLSSGTAFKAATIAATTPGLRLRGLHCHVGSQVFEAAGFALAAERLLGLWARLLEELPTLDTFDDASLANFNVLDLGGGYGIAYMPDQEALDVDEVASDLKSKVAKAADEAGVPRPILNVEPGRAIVGPSMVTVYRVGTVKDVEVSEHSSRRYLSVDGGMSDNIRPALYEAEYDCRVVNREVSGELIPTRIVGSHCESGDILVNDVLVPDDVQAGDLIMLGATGAYCFAMASRYNMMTRPPVVTVSEGEHRVMIRRETIEDVLALEVE</sequence>
<proteinExistence type="inferred from homology"/>
<accession>A0A0A2DLE2</accession>
<dbReference type="Gene3D" id="3.20.20.10">
    <property type="entry name" value="Alanine racemase"/>
    <property type="match status" value="1"/>
</dbReference>
<dbReference type="RefSeq" id="WP_035114092.1">
    <property type="nucleotide sequence ID" value="NZ_CP047046.1"/>
</dbReference>
<dbReference type="CDD" id="cd06828">
    <property type="entry name" value="PLPDE_III_DapDC"/>
    <property type="match status" value="1"/>
</dbReference>
<dbReference type="InterPro" id="IPR022653">
    <property type="entry name" value="De-COase2_pyr-phos_BS"/>
</dbReference>
<protein>
    <recommendedName>
        <fullName evidence="6 7">Diaminopimelate decarboxylase</fullName>
        <shortName evidence="6">DAP decarboxylase</shortName>
        <shortName evidence="6">DAPDC</shortName>
        <ecNumber evidence="6 7">4.1.1.20</ecNumber>
    </recommendedName>
</protein>
<evidence type="ECO:0000256" key="8">
    <source>
        <dbReference type="PIRSR" id="PIRSR600183-50"/>
    </source>
</evidence>
<evidence type="ECO:0000256" key="9">
    <source>
        <dbReference type="RuleBase" id="RU003738"/>
    </source>
</evidence>
<evidence type="ECO:0000256" key="4">
    <source>
        <dbReference type="ARBA" id="ARBA00023154"/>
    </source>
</evidence>
<comment type="subunit">
    <text evidence="6">Homodimer.</text>
</comment>
<keyword evidence="5 6" id="KW-0456">Lyase</keyword>
<feature type="domain" description="Orn/DAP/Arg decarboxylase 2 N-terminal" evidence="10">
    <location>
        <begin position="66"/>
        <end position="330"/>
    </location>
</feature>
<feature type="active site" description="Proton donor" evidence="8">
    <location>
        <position position="399"/>
    </location>
</feature>
<dbReference type="PRINTS" id="PR01181">
    <property type="entry name" value="DAPDCRBXLASE"/>
</dbReference>
<reference evidence="11 12" key="1">
    <citation type="submission" date="2014-10" db="EMBL/GenBank/DDBJ databases">
        <title>Whole Genome sequence of Corynebacterium auriscanis strain CIP 106629.</title>
        <authorList>
            <person name="Hassan S.S."/>
            <person name="Jamal S.B."/>
            <person name="Tiwari S."/>
            <person name="Oliveira L.D.C."/>
            <person name="Souza F."/>
            <person name="Mariano D.C."/>
            <person name="Almeida S."/>
            <person name="Dorella F."/>
            <person name="Pereira F."/>
            <person name="Carvalho A."/>
            <person name="Leal C.A."/>
            <person name="Soares S.D.C."/>
            <person name="Figueiredo H.C."/>
            <person name="Silva A."/>
            <person name="Azevedo V.A."/>
        </authorList>
    </citation>
    <scope>NUCLEOTIDE SEQUENCE [LARGE SCALE GENOMIC DNA]</scope>
    <source>
        <strain evidence="11 12">CIP 106629</strain>
    </source>
</reference>
<keyword evidence="12" id="KW-1185">Reference proteome</keyword>
<dbReference type="PROSITE" id="PS00878">
    <property type="entry name" value="ODR_DC_2_1"/>
    <property type="match status" value="1"/>
</dbReference>
<feature type="binding site" evidence="6">
    <location>
        <position position="368"/>
    </location>
    <ligand>
        <name>substrate</name>
    </ligand>
</feature>
<dbReference type="PANTHER" id="PTHR43727">
    <property type="entry name" value="DIAMINOPIMELATE DECARBOXYLASE"/>
    <property type="match status" value="1"/>
</dbReference>
<dbReference type="PANTHER" id="PTHR43727:SF2">
    <property type="entry name" value="GROUP IV DECARBOXYLASE"/>
    <property type="match status" value="1"/>
</dbReference>
<evidence type="ECO:0000256" key="3">
    <source>
        <dbReference type="ARBA" id="ARBA00022898"/>
    </source>
</evidence>
<gene>
    <name evidence="6" type="primary">lysA</name>
    <name evidence="11" type="ORF">MA47_05450</name>
</gene>
<comment type="pathway">
    <text evidence="6 9">Amino-acid biosynthesis; L-lysine biosynthesis via DAP pathway; L-lysine from DL-2,6-diaminopimelate: step 1/1.</text>
</comment>
<comment type="function">
    <text evidence="6">Specifically catalyzes the decarboxylation of meso-diaminopimelate (meso-DAP) to L-lysine.</text>
</comment>
<dbReference type="InterPro" id="IPR002986">
    <property type="entry name" value="DAP_deCOOHase_LysA"/>
</dbReference>
<dbReference type="NCBIfam" id="TIGR01048">
    <property type="entry name" value="lysA"/>
    <property type="match status" value="1"/>
</dbReference>
<feature type="modified residue" description="N6-(pyridoxal phosphate)lysine" evidence="6 8">
    <location>
        <position position="90"/>
    </location>
</feature>
<feature type="binding site" evidence="6">
    <location>
        <begin position="324"/>
        <end position="327"/>
    </location>
    <ligand>
        <name>pyridoxal 5'-phosphate</name>
        <dbReference type="ChEBI" id="CHEBI:597326"/>
    </ligand>
</feature>
<dbReference type="InterPro" id="IPR022644">
    <property type="entry name" value="De-COase2_N"/>
</dbReference>
<comment type="catalytic activity">
    <reaction evidence="6 9">
        <text>meso-2,6-diaminopimelate + H(+) = L-lysine + CO2</text>
        <dbReference type="Rhea" id="RHEA:15101"/>
        <dbReference type="ChEBI" id="CHEBI:15378"/>
        <dbReference type="ChEBI" id="CHEBI:16526"/>
        <dbReference type="ChEBI" id="CHEBI:32551"/>
        <dbReference type="ChEBI" id="CHEBI:57791"/>
        <dbReference type="EC" id="4.1.1.20"/>
    </reaction>
</comment>
<comment type="cofactor">
    <cofactor evidence="1 6 8 9">
        <name>pyridoxal 5'-phosphate</name>
        <dbReference type="ChEBI" id="CHEBI:597326"/>
    </cofactor>
</comment>
<evidence type="ECO:0000259" key="10">
    <source>
        <dbReference type="Pfam" id="PF02784"/>
    </source>
</evidence>
<dbReference type="InterPro" id="IPR000183">
    <property type="entry name" value="Orn/DAP/Arg_de-COase"/>
</dbReference>
<feature type="binding site" evidence="6">
    <location>
        <position position="429"/>
    </location>
    <ligand>
        <name>pyridoxal 5'-phosphate</name>
        <dbReference type="ChEBI" id="CHEBI:597326"/>
    </ligand>
</feature>
<dbReference type="GO" id="GO:0008836">
    <property type="term" value="F:diaminopimelate decarboxylase activity"/>
    <property type="evidence" value="ECO:0007669"/>
    <property type="project" value="UniProtKB-UniRule"/>
</dbReference>
<dbReference type="HAMAP" id="MF_02120">
    <property type="entry name" value="LysA"/>
    <property type="match status" value="1"/>
</dbReference>
<dbReference type="SUPFAM" id="SSF51419">
    <property type="entry name" value="PLP-binding barrel"/>
    <property type="match status" value="1"/>
</dbReference>
<comment type="similarity">
    <text evidence="6">Belongs to the Orn/Lys/Arg decarboxylase class-II family. LysA subfamily.</text>
</comment>
<dbReference type="PRINTS" id="PR01179">
    <property type="entry name" value="ODADCRBXLASE"/>
</dbReference>
<dbReference type="InterPro" id="IPR009006">
    <property type="entry name" value="Ala_racemase/Decarboxylase_C"/>
</dbReference>
<name>A0A0A2DLE2_9CORY</name>
<dbReference type="Pfam" id="PF02784">
    <property type="entry name" value="Orn_Arg_deC_N"/>
    <property type="match status" value="1"/>
</dbReference>
<feature type="binding site" evidence="6">
    <location>
        <position position="429"/>
    </location>
    <ligand>
        <name>substrate</name>
    </ligand>
</feature>
<evidence type="ECO:0000256" key="2">
    <source>
        <dbReference type="ARBA" id="ARBA00022793"/>
    </source>
</evidence>
<keyword evidence="4 6" id="KW-0457">Lysine biosynthesis</keyword>
<feature type="binding site" evidence="6">
    <location>
        <position position="282"/>
    </location>
    <ligand>
        <name>pyridoxal 5'-phosphate</name>
        <dbReference type="ChEBI" id="CHEBI:597326"/>
    </ligand>
</feature>
<dbReference type="AlphaFoldDB" id="A0A0A2DLE2"/>
<dbReference type="InterPro" id="IPR029066">
    <property type="entry name" value="PLP-binding_barrel"/>
</dbReference>
<dbReference type="GO" id="GO:0030170">
    <property type="term" value="F:pyridoxal phosphate binding"/>
    <property type="evidence" value="ECO:0007669"/>
    <property type="project" value="UniProtKB-UniRule"/>
</dbReference>
<evidence type="ECO:0000313" key="11">
    <source>
        <dbReference type="EMBL" id="KGM18749.1"/>
    </source>
</evidence>
<keyword evidence="2 6" id="KW-0210">Decarboxylase</keyword>
<dbReference type="SUPFAM" id="SSF50621">
    <property type="entry name" value="Alanine racemase C-terminal domain-like"/>
    <property type="match status" value="1"/>
</dbReference>
<feature type="binding site" evidence="6">
    <location>
        <position position="372"/>
    </location>
    <ligand>
        <name>substrate</name>
    </ligand>
</feature>
<keyword evidence="6" id="KW-0028">Amino-acid biosynthesis</keyword>
<dbReference type="GeneID" id="300553163"/>
<comment type="caution">
    <text evidence="11">The sequence shown here is derived from an EMBL/GenBank/DDBJ whole genome shotgun (WGS) entry which is preliminary data.</text>
</comment>
<dbReference type="UniPathway" id="UPA00034">
    <property type="reaction ID" value="UER00027"/>
</dbReference>
<feature type="binding site" evidence="6">
    <location>
        <position position="327"/>
    </location>
    <ligand>
        <name>substrate</name>
    </ligand>
</feature>
<evidence type="ECO:0000256" key="7">
    <source>
        <dbReference type="NCBIfam" id="TIGR01048"/>
    </source>
</evidence>
<dbReference type="FunFam" id="3.20.20.10:FF:000003">
    <property type="entry name" value="Diaminopimelate decarboxylase"/>
    <property type="match status" value="1"/>
</dbReference>
<evidence type="ECO:0000313" key="12">
    <source>
        <dbReference type="Proteomes" id="UP000030145"/>
    </source>
</evidence>
<evidence type="ECO:0000256" key="1">
    <source>
        <dbReference type="ARBA" id="ARBA00001933"/>
    </source>
</evidence>
<keyword evidence="3 6" id="KW-0663">Pyridoxal phosphate</keyword>
<evidence type="ECO:0000256" key="6">
    <source>
        <dbReference type="HAMAP-Rule" id="MF_02120"/>
    </source>
</evidence>
<feature type="binding site" evidence="6">
    <location>
        <position position="400"/>
    </location>
    <ligand>
        <name>substrate</name>
    </ligand>
</feature>
<dbReference type="GO" id="GO:0009089">
    <property type="term" value="P:lysine biosynthetic process via diaminopimelate"/>
    <property type="evidence" value="ECO:0007669"/>
    <property type="project" value="UniProtKB-UniRule"/>
</dbReference>
<dbReference type="EMBL" id="JRVJ01000005">
    <property type="protein sequence ID" value="KGM18749.1"/>
    <property type="molecule type" value="Genomic_DNA"/>
</dbReference>
<organism evidence="11 12">
    <name type="scientific">Corynebacterium auriscanis</name>
    <dbReference type="NCBI Taxonomy" id="99807"/>
    <lineage>
        <taxon>Bacteria</taxon>
        <taxon>Bacillati</taxon>
        <taxon>Actinomycetota</taxon>
        <taxon>Actinomycetes</taxon>
        <taxon>Mycobacteriales</taxon>
        <taxon>Corynebacteriaceae</taxon>
        <taxon>Corynebacterium</taxon>
    </lineage>
</organism>
<dbReference type="Proteomes" id="UP000030145">
    <property type="component" value="Unassembled WGS sequence"/>
</dbReference>
<dbReference type="EC" id="4.1.1.20" evidence="6 7"/>
<evidence type="ECO:0000256" key="5">
    <source>
        <dbReference type="ARBA" id="ARBA00023239"/>
    </source>
</evidence>